<dbReference type="SUPFAM" id="SSF47413">
    <property type="entry name" value="lambda repressor-like DNA-binding domains"/>
    <property type="match status" value="1"/>
</dbReference>
<comment type="caution">
    <text evidence="2">The sequence shown here is derived from an EMBL/GenBank/DDBJ whole genome shotgun (WGS) entry which is preliminary data.</text>
</comment>
<organism evidence="2 3">
    <name type="scientific">Yersinia frederiksenii</name>
    <dbReference type="NCBI Taxonomy" id="29484"/>
    <lineage>
        <taxon>Bacteria</taxon>
        <taxon>Pseudomonadati</taxon>
        <taxon>Pseudomonadota</taxon>
        <taxon>Gammaproteobacteria</taxon>
        <taxon>Enterobacterales</taxon>
        <taxon>Yersiniaceae</taxon>
        <taxon>Yersinia</taxon>
    </lineage>
</organism>
<dbReference type="SMART" id="SM00530">
    <property type="entry name" value="HTH_XRE"/>
    <property type="match status" value="1"/>
</dbReference>
<name>A0AAI8ZS39_YERFR</name>
<evidence type="ECO:0000313" key="3">
    <source>
        <dbReference type="Proteomes" id="UP000046784"/>
    </source>
</evidence>
<dbReference type="InterPro" id="IPR010982">
    <property type="entry name" value="Lambda_DNA-bd_dom_sf"/>
</dbReference>
<reference evidence="2 3" key="1">
    <citation type="submission" date="2015-03" db="EMBL/GenBank/DDBJ databases">
        <authorList>
            <consortium name="Pathogen Informatics"/>
            <person name="Murphy D."/>
        </authorList>
    </citation>
    <scope>NUCLEOTIDE SEQUENCE [LARGE SCALE GENOMIC DNA]</scope>
    <source>
        <strain evidence="2 3">3400/83</strain>
    </source>
</reference>
<evidence type="ECO:0000313" key="2">
    <source>
        <dbReference type="EMBL" id="CFR04363.1"/>
    </source>
</evidence>
<gene>
    <name evidence="2" type="ORF">ERS008524_02606</name>
</gene>
<dbReference type="GO" id="GO:0003677">
    <property type="term" value="F:DNA binding"/>
    <property type="evidence" value="ECO:0007669"/>
    <property type="project" value="InterPro"/>
</dbReference>
<evidence type="ECO:0000259" key="1">
    <source>
        <dbReference type="PROSITE" id="PS50943"/>
    </source>
</evidence>
<sequence>MNNISIYRKNLKITQLELAKACQWSGSRLANYEIGLRTPGLKDCRIIVSALNELGAECVLDEVFPDAALSQD</sequence>
<dbReference type="PROSITE" id="PS50943">
    <property type="entry name" value="HTH_CROC1"/>
    <property type="match status" value="1"/>
</dbReference>
<dbReference type="Gene3D" id="1.10.260.40">
    <property type="entry name" value="lambda repressor-like DNA-binding domains"/>
    <property type="match status" value="1"/>
</dbReference>
<dbReference type="Proteomes" id="UP000046784">
    <property type="component" value="Unassembled WGS sequence"/>
</dbReference>
<dbReference type="EMBL" id="CGCB01000016">
    <property type="protein sequence ID" value="CFR04363.1"/>
    <property type="molecule type" value="Genomic_DNA"/>
</dbReference>
<protein>
    <submittedName>
        <fullName evidence="2">XRE family transcriptional regulator</fullName>
    </submittedName>
</protein>
<proteinExistence type="predicted"/>
<dbReference type="CDD" id="cd00093">
    <property type="entry name" value="HTH_XRE"/>
    <property type="match status" value="1"/>
</dbReference>
<dbReference type="InterPro" id="IPR001387">
    <property type="entry name" value="Cro/C1-type_HTH"/>
</dbReference>
<accession>A0AAI8ZS39</accession>
<feature type="domain" description="HTH cro/C1-type" evidence="1">
    <location>
        <begin position="4"/>
        <end position="58"/>
    </location>
</feature>
<dbReference type="Pfam" id="PF01381">
    <property type="entry name" value="HTH_3"/>
    <property type="match status" value="1"/>
</dbReference>
<dbReference type="RefSeq" id="WP_050079860.1">
    <property type="nucleotide sequence ID" value="NZ_CABMMF010000016.1"/>
</dbReference>
<dbReference type="AlphaFoldDB" id="A0AAI8ZS39"/>